<dbReference type="OrthoDB" id="346033at2157"/>
<dbReference type="InterPro" id="IPR000172">
    <property type="entry name" value="GMC_OxRdtase_N"/>
</dbReference>
<dbReference type="Gene3D" id="3.50.50.60">
    <property type="entry name" value="FAD/NAD(P)-binding domain"/>
    <property type="match status" value="2"/>
</dbReference>
<dbReference type="AlphaFoldDB" id="A0A1I6I5B7"/>
<dbReference type="SUPFAM" id="SSF54373">
    <property type="entry name" value="FAD-linked reductases, C-terminal domain"/>
    <property type="match status" value="1"/>
</dbReference>
<gene>
    <name evidence="10" type="ORF">SAMN04488124_2850</name>
</gene>
<evidence type="ECO:0000256" key="5">
    <source>
        <dbReference type="ARBA" id="ARBA00023002"/>
    </source>
</evidence>
<dbReference type="EMBL" id="FOYS01000004">
    <property type="protein sequence ID" value="SFR61912.1"/>
    <property type="molecule type" value="Genomic_DNA"/>
</dbReference>
<evidence type="ECO:0000259" key="7">
    <source>
        <dbReference type="Pfam" id="PF00732"/>
    </source>
</evidence>
<dbReference type="GO" id="GO:0071949">
    <property type="term" value="F:FAD binding"/>
    <property type="evidence" value="ECO:0007669"/>
    <property type="project" value="InterPro"/>
</dbReference>
<dbReference type="InterPro" id="IPR051473">
    <property type="entry name" value="P2Ox-like"/>
</dbReference>
<keyword evidence="11" id="KW-1185">Reference proteome</keyword>
<evidence type="ECO:0000256" key="3">
    <source>
        <dbReference type="ARBA" id="ARBA00022630"/>
    </source>
</evidence>
<feature type="compositionally biased region" description="Basic and acidic residues" evidence="6">
    <location>
        <begin position="154"/>
        <end position="164"/>
    </location>
</feature>
<sequence>MSTRSPGDRRPVADADVCIVGSGPAGALVADALAARGRRVTVLDAGERYSPRDRSRWAELWLRPDFDHNDFWLDDDRDAYSSSGEIFARLNDVRVKGVGGSSLLWNGNTPRLHERDFESVERDGTGVDWPIGYDDLRPYYAAAEREMGVSGEDDNPHGPPREEPFPMPGFPRSYSDRLFAEACDALGISMATQPKAIASEADGDRPACDGYGVCNACPVGAKYTAEQHVHRAEERGATVIDRAQVLELEHDERGERVTAAVYATPDGKTHRQEATTFVLAAGGIETPRLLLLSDSDVYPDGMANTSGAVGRYLMDHSEIEVHAVLEDEHTWQNNIGFVSSRSDQFYTPDEGVPGSFALVFHNTAGPTAGGFMQSKTAVQQLRTLAGNPDAETFEETVSDPFNSVRLGDDLFDDVDSAGTHGVGIRAVSEVLPRAENRVTLDESTTDNHGRPVPDVSLQYGDHERETLDYAEEVVRDVMDELGAEVTSVVDIDDSKLMGSHHIGTTRMGSDPQSSVVDADCRTHDLDNLWVASSSVFPTSGAVNPTLTIGALSLRVAEHVDSVLTG</sequence>
<dbReference type="PANTHER" id="PTHR42784:SF1">
    <property type="entry name" value="PYRANOSE 2-OXIDASE"/>
    <property type="match status" value="1"/>
</dbReference>
<feature type="domain" description="Glucose-methanol-choline oxidoreductase N-terminal" evidence="7">
    <location>
        <begin position="96"/>
        <end position="316"/>
    </location>
</feature>
<feature type="domain" description="FAD-binding" evidence="8">
    <location>
        <begin position="14"/>
        <end position="56"/>
    </location>
</feature>
<evidence type="ECO:0000256" key="2">
    <source>
        <dbReference type="ARBA" id="ARBA00010790"/>
    </source>
</evidence>
<evidence type="ECO:0000256" key="4">
    <source>
        <dbReference type="ARBA" id="ARBA00022827"/>
    </source>
</evidence>
<organism evidence="10 11">
    <name type="scientific">Halogeometricum limi</name>
    <dbReference type="NCBI Taxonomy" id="555875"/>
    <lineage>
        <taxon>Archaea</taxon>
        <taxon>Methanobacteriati</taxon>
        <taxon>Methanobacteriota</taxon>
        <taxon>Stenosarchaea group</taxon>
        <taxon>Halobacteria</taxon>
        <taxon>Halobacteriales</taxon>
        <taxon>Haloferacaceae</taxon>
        <taxon>Halogeometricum</taxon>
    </lineage>
</organism>
<evidence type="ECO:0000256" key="1">
    <source>
        <dbReference type="ARBA" id="ARBA00001974"/>
    </source>
</evidence>
<dbReference type="PANTHER" id="PTHR42784">
    <property type="entry name" value="PYRANOSE 2-OXIDASE"/>
    <property type="match status" value="1"/>
</dbReference>
<dbReference type="STRING" id="555875.SAMN04488124_2850"/>
<keyword evidence="3" id="KW-0285">Flavoprotein</keyword>
<accession>A0A1I6I5B7</accession>
<dbReference type="GO" id="GO:0016614">
    <property type="term" value="F:oxidoreductase activity, acting on CH-OH group of donors"/>
    <property type="evidence" value="ECO:0007669"/>
    <property type="project" value="InterPro"/>
</dbReference>
<dbReference type="Pfam" id="PF05199">
    <property type="entry name" value="GMC_oxred_C"/>
    <property type="match status" value="1"/>
</dbReference>
<dbReference type="SUPFAM" id="SSF51905">
    <property type="entry name" value="FAD/NAD(P)-binding domain"/>
    <property type="match status" value="1"/>
</dbReference>
<evidence type="ECO:0000313" key="10">
    <source>
        <dbReference type="EMBL" id="SFR61912.1"/>
    </source>
</evidence>
<protein>
    <submittedName>
        <fullName evidence="10">Choline dehydrogenase</fullName>
    </submittedName>
</protein>
<evidence type="ECO:0000256" key="6">
    <source>
        <dbReference type="SAM" id="MobiDB-lite"/>
    </source>
</evidence>
<keyword evidence="5" id="KW-0560">Oxidoreductase</keyword>
<comment type="similarity">
    <text evidence="2">Belongs to the GMC oxidoreductase family.</text>
</comment>
<feature type="domain" description="Glucose-methanol-choline oxidoreductase C-terminal" evidence="9">
    <location>
        <begin position="432"/>
        <end position="551"/>
    </location>
</feature>
<keyword evidence="4" id="KW-0274">FAD</keyword>
<evidence type="ECO:0000259" key="9">
    <source>
        <dbReference type="Pfam" id="PF05199"/>
    </source>
</evidence>
<name>A0A1I6I5B7_9EURY</name>
<dbReference type="InterPro" id="IPR002938">
    <property type="entry name" value="FAD-bd"/>
</dbReference>
<proteinExistence type="inferred from homology"/>
<evidence type="ECO:0000313" key="11">
    <source>
        <dbReference type="Proteomes" id="UP000243250"/>
    </source>
</evidence>
<comment type="cofactor">
    <cofactor evidence="1">
        <name>FAD</name>
        <dbReference type="ChEBI" id="CHEBI:57692"/>
    </cofactor>
</comment>
<dbReference type="InterPro" id="IPR007867">
    <property type="entry name" value="GMC_OxRtase_C"/>
</dbReference>
<evidence type="ECO:0000259" key="8">
    <source>
        <dbReference type="Pfam" id="PF01494"/>
    </source>
</evidence>
<dbReference type="Proteomes" id="UP000243250">
    <property type="component" value="Unassembled WGS sequence"/>
</dbReference>
<dbReference type="Pfam" id="PF01494">
    <property type="entry name" value="FAD_binding_3"/>
    <property type="match status" value="1"/>
</dbReference>
<dbReference type="RefSeq" id="WP_089882106.1">
    <property type="nucleotide sequence ID" value="NZ_FOYS01000004.1"/>
</dbReference>
<feature type="region of interest" description="Disordered" evidence="6">
    <location>
        <begin position="147"/>
        <end position="169"/>
    </location>
</feature>
<dbReference type="InterPro" id="IPR036188">
    <property type="entry name" value="FAD/NAD-bd_sf"/>
</dbReference>
<reference evidence="11" key="1">
    <citation type="submission" date="2016-10" db="EMBL/GenBank/DDBJ databases">
        <authorList>
            <person name="Varghese N."/>
            <person name="Submissions S."/>
        </authorList>
    </citation>
    <scope>NUCLEOTIDE SEQUENCE [LARGE SCALE GENOMIC DNA]</scope>
    <source>
        <strain evidence="11">CGMCC 1.8711</strain>
    </source>
</reference>
<dbReference type="Pfam" id="PF00732">
    <property type="entry name" value="GMC_oxred_N"/>
    <property type="match status" value="1"/>
</dbReference>